<dbReference type="EMBL" id="JAVDQA010000001">
    <property type="protein sequence ID" value="MDR6299655.1"/>
    <property type="molecule type" value="Genomic_DNA"/>
</dbReference>
<feature type="signal peptide" evidence="3">
    <location>
        <begin position="1"/>
        <end position="21"/>
    </location>
</feature>
<dbReference type="InterPro" id="IPR019734">
    <property type="entry name" value="TPR_rpt"/>
</dbReference>
<proteinExistence type="predicted"/>
<dbReference type="Proteomes" id="UP001257659">
    <property type="component" value="Unassembled WGS sequence"/>
</dbReference>
<evidence type="ECO:0000256" key="2">
    <source>
        <dbReference type="SAM" id="Phobius"/>
    </source>
</evidence>
<keyword evidence="2" id="KW-0472">Membrane</keyword>
<keyword evidence="1" id="KW-0802">TPR repeat</keyword>
<dbReference type="InterPro" id="IPR011990">
    <property type="entry name" value="TPR-like_helical_dom_sf"/>
</dbReference>
<dbReference type="InterPro" id="IPR003646">
    <property type="entry name" value="SH3-like_bac-type"/>
</dbReference>
<dbReference type="RefSeq" id="WP_309726532.1">
    <property type="nucleotide sequence ID" value="NZ_JAVDQA010000001.1"/>
</dbReference>
<dbReference type="Gene3D" id="2.30.30.40">
    <property type="entry name" value="SH3 Domains"/>
    <property type="match status" value="1"/>
</dbReference>
<gene>
    <name evidence="5" type="ORF">GGR31_000271</name>
</gene>
<evidence type="ECO:0000256" key="1">
    <source>
        <dbReference type="PROSITE-ProRule" id="PRU00339"/>
    </source>
</evidence>
<dbReference type="SMART" id="SM00028">
    <property type="entry name" value="TPR"/>
    <property type="match status" value="2"/>
</dbReference>
<evidence type="ECO:0000313" key="6">
    <source>
        <dbReference type="Proteomes" id="UP001257659"/>
    </source>
</evidence>
<comment type="caution">
    <text evidence="5">The sequence shown here is derived from an EMBL/GenBank/DDBJ whole genome shotgun (WGS) entry which is preliminary data.</text>
</comment>
<organism evidence="5 6">
    <name type="scientific">Mesonia maritima</name>
    <dbReference type="NCBI Taxonomy" id="1793873"/>
    <lineage>
        <taxon>Bacteria</taxon>
        <taxon>Pseudomonadati</taxon>
        <taxon>Bacteroidota</taxon>
        <taxon>Flavobacteriia</taxon>
        <taxon>Flavobacteriales</taxon>
        <taxon>Flavobacteriaceae</taxon>
        <taxon>Mesonia</taxon>
    </lineage>
</organism>
<accession>A0ABU1K223</accession>
<name>A0ABU1K223_9FLAO</name>
<keyword evidence="2" id="KW-0812">Transmembrane</keyword>
<dbReference type="Gene3D" id="1.25.40.10">
    <property type="entry name" value="Tetratricopeptide repeat domain"/>
    <property type="match status" value="1"/>
</dbReference>
<dbReference type="SMART" id="SM00287">
    <property type="entry name" value="SH3b"/>
    <property type="match status" value="1"/>
</dbReference>
<feature type="transmembrane region" description="Helical" evidence="2">
    <location>
        <begin position="159"/>
        <end position="179"/>
    </location>
</feature>
<protein>
    <submittedName>
        <fullName evidence="5">Tetratricopeptide (TPR) repeat protein</fullName>
    </submittedName>
</protein>
<reference evidence="5 6" key="1">
    <citation type="submission" date="2023-07" db="EMBL/GenBank/DDBJ databases">
        <title>Genomic Encyclopedia of Type Strains, Phase IV (KMG-IV): sequencing the most valuable type-strain genomes for metagenomic binning, comparative biology and taxonomic classification.</title>
        <authorList>
            <person name="Goeker M."/>
        </authorList>
    </citation>
    <scope>NUCLEOTIDE SEQUENCE [LARGE SCALE GENOMIC DNA]</scope>
    <source>
        <strain evidence="5 6">DSM 102814</strain>
    </source>
</reference>
<dbReference type="Pfam" id="PF13432">
    <property type="entry name" value="TPR_16"/>
    <property type="match status" value="1"/>
</dbReference>
<keyword evidence="6" id="KW-1185">Reference proteome</keyword>
<dbReference type="PROSITE" id="PS50005">
    <property type="entry name" value="TPR"/>
    <property type="match status" value="1"/>
</dbReference>
<keyword evidence="2" id="KW-1133">Transmembrane helix</keyword>
<evidence type="ECO:0000313" key="5">
    <source>
        <dbReference type="EMBL" id="MDR6299655.1"/>
    </source>
</evidence>
<keyword evidence="3" id="KW-0732">Signal</keyword>
<dbReference type="PROSITE" id="PS50293">
    <property type="entry name" value="TPR_REGION"/>
    <property type="match status" value="1"/>
</dbReference>
<feature type="repeat" description="TPR" evidence="1">
    <location>
        <begin position="55"/>
        <end position="88"/>
    </location>
</feature>
<feature type="transmembrane region" description="Helical" evidence="2">
    <location>
        <begin position="130"/>
        <end position="152"/>
    </location>
</feature>
<evidence type="ECO:0000256" key="3">
    <source>
        <dbReference type="SAM" id="SignalP"/>
    </source>
</evidence>
<feature type="chain" id="PRO_5046745715" evidence="3">
    <location>
        <begin position="22"/>
        <end position="250"/>
    </location>
</feature>
<feature type="domain" description="SH3b" evidence="4">
    <location>
        <begin position="188"/>
        <end position="250"/>
    </location>
</feature>
<dbReference type="SUPFAM" id="SSF48452">
    <property type="entry name" value="TPR-like"/>
    <property type="match status" value="1"/>
</dbReference>
<sequence length="250" mass="28585">MKNLIYIFVFFFFGIISAQNADALFEKATAQYNDGNYDAAISSYEQILKEEKVSASLYYNLANAHYKLNHIAPSIYYYEKALQLNPNDADIKNNLEFAENMKIDAIEEVPKTGLAKMVNNLISTYNFNTWAWLSIVFSIGFVVLFLVYYFSVATLKKRIFFSISLVSLILCICSVIFAFQQYKIQQNNQAGIIFQEEVSVQNEPNARADEAFQLHEGTKVKIIEDFSGYLKIELADGTQGWIKENALKKL</sequence>
<evidence type="ECO:0000259" key="4">
    <source>
        <dbReference type="SMART" id="SM00287"/>
    </source>
</evidence>